<gene>
    <name evidence="9" type="ORF">LUCI_4689</name>
</gene>
<evidence type="ECO:0000313" key="10">
    <source>
        <dbReference type="Proteomes" id="UP000277811"/>
    </source>
</evidence>
<dbReference type="GO" id="GO:0016780">
    <property type="term" value="F:phosphotransferase activity, for other substituted phosphate groups"/>
    <property type="evidence" value="ECO:0007669"/>
    <property type="project" value="TreeGrafter"/>
</dbReference>
<sequence length="463" mass="53231">MVMKMNLRAKFPRTFKFLLLLGDLFWICFGAYLPFLLLLDQQTLSRDLSIYYEILPLLLISSGILLNINNMLSLVRKEFGQIFVGLLVFVFELYIVVMASNFFFRFFTYPRSVLLMAMLLQYILLAGWNFFCWRLEKKCVVPKNVLIVGNDDLCEAVISRIRMLTSLNYHTKFTCEKFSHMVTERSNDLIDLIIVMPGVELKSKDEILHYCQARGKQVMLVPDVYELFCYGIELDQIDDIPVFRAKYLKPTFERRVVKRGFDLLVAGIGLLILWPLFLAAALAVKATSRGPVLYSQIRVGRDEEEFRVYKFRSMVQNAEATTGPVLAAKNDTRITPVGRFLRATRLDELPQLFNVIKGDMSIVGPRPERPVFVEQFKKEIPGYGYRHNVKPGITGMAQVYGKYNTTARDKLIYDLIYIQNCSVITDLTLIIQTIRVLVTKSSTAGVENNHGTVQVGEYQVHRL</sequence>
<name>A0A498RDJ8_9FIRM</name>
<evidence type="ECO:0000256" key="6">
    <source>
        <dbReference type="ARBA" id="ARBA00023136"/>
    </source>
</evidence>
<feature type="transmembrane region" description="Helical" evidence="7">
    <location>
        <begin position="113"/>
        <end position="133"/>
    </location>
</feature>
<keyword evidence="4 7" id="KW-0812">Transmembrane</keyword>
<feature type="transmembrane region" description="Helical" evidence="7">
    <location>
        <begin position="263"/>
        <end position="284"/>
    </location>
</feature>
<dbReference type="InterPro" id="IPR017475">
    <property type="entry name" value="EPS_sugar_tfrase"/>
</dbReference>
<accession>A0A498RDJ8</accession>
<evidence type="ECO:0000256" key="3">
    <source>
        <dbReference type="ARBA" id="ARBA00022679"/>
    </source>
</evidence>
<feature type="transmembrane region" description="Helical" evidence="7">
    <location>
        <begin position="54"/>
        <end position="75"/>
    </location>
</feature>
<keyword evidence="6 7" id="KW-0472">Membrane</keyword>
<dbReference type="PANTHER" id="PTHR30576">
    <property type="entry name" value="COLANIC BIOSYNTHESIS UDP-GLUCOSE LIPID CARRIER TRANSFERASE"/>
    <property type="match status" value="1"/>
</dbReference>
<evidence type="ECO:0000256" key="1">
    <source>
        <dbReference type="ARBA" id="ARBA00004141"/>
    </source>
</evidence>
<evidence type="ECO:0000259" key="8">
    <source>
        <dbReference type="Pfam" id="PF02397"/>
    </source>
</evidence>
<feature type="transmembrane region" description="Helical" evidence="7">
    <location>
        <begin position="82"/>
        <end position="107"/>
    </location>
</feature>
<dbReference type="AlphaFoldDB" id="A0A498RDJ8"/>
<dbReference type="GO" id="GO:0016020">
    <property type="term" value="C:membrane"/>
    <property type="evidence" value="ECO:0007669"/>
    <property type="project" value="UniProtKB-SubCell"/>
</dbReference>
<dbReference type="Proteomes" id="UP000277811">
    <property type="component" value="Unassembled WGS sequence"/>
</dbReference>
<dbReference type="NCBIfam" id="TIGR03025">
    <property type="entry name" value="EPS_sugtrans"/>
    <property type="match status" value="1"/>
</dbReference>
<evidence type="ECO:0000256" key="7">
    <source>
        <dbReference type="SAM" id="Phobius"/>
    </source>
</evidence>
<evidence type="ECO:0000256" key="5">
    <source>
        <dbReference type="ARBA" id="ARBA00022989"/>
    </source>
</evidence>
<feature type="domain" description="Bacterial sugar transferase" evidence="8">
    <location>
        <begin position="258"/>
        <end position="438"/>
    </location>
</feature>
<keyword evidence="5 7" id="KW-1133">Transmembrane helix</keyword>
<evidence type="ECO:0000313" key="9">
    <source>
        <dbReference type="EMBL" id="VBB09399.1"/>
    </source>
</evidence>
<dbReference type="InterPro" id="IPR003362">
    <property type="entry name" value="Bact_transf"/>
</dbReference>
<comment type="similarity">
    <text evidence="2">Belongs to the bacterial sugar transferase family.</text>
</comment>
<evidence type="ECO:0000256" key="2">
    <source>
        <dbReference type="ARBA" id="ARBA00006464"/>
    </source>
</evidence>
<dbReference type="EMBL" id="UPPP01000116">
    <property type="protein sequence ID" value="VBB09399.1"/>
    <property type="molecule type" value="Genomic_DNA"/>
</dbReference>
<keyword evidence="10" id="KW-1185">Reference proteome</keyword>
<evidence type="ECO:0000256" key="4">
    <source>
        <dbReference type="ARBA" id="ARBA00022692"/>
    </source>
</evidence>
<dbReference type="PANTHER" id="PTHR30576:SF0">
    <property type="entry name" value="UNDECAPRENYL-PHOSPHATE N-ACETYLGALACTOSAMINYL 1-PHOSPHATE TRANSFERASE-RELATED"/>
    <property type="match status" value="1"/>
</dbReference>
<organism evidence="9 10">
    <name type="scientific">Lucifera butyrica</name>
    <dbReference type="NCBI Taxonomy" id="1351585"/>
    <lineage>
        <taxon>Bacteria</taxon>
        <taxon>Bacillati</taxon>
        <taxon>Bacillota</taxon>
        <taxon>Negativicutes</taxon>
        <taxon>Veillonellales</taxon>
        <taxon>Veillonellaceae</taxon>
        <taxon>Lucifera</taxon>
    </lineage>
</organism>
<proteinExistence type="inferred from homology"/>
<protein>
    <submittedName>
        <fullName evidence="9">Bacterial sugar transferase</fullName>
    </submittedName>
</protein>
<comment type="subcellular location">
    <subcellularLocation>
        <location evidence="1">Membrane</location>
        <topology evidence="1">Multi-pass membrane protein</topology>
    </subcellularLocation>
</comment>
<reference evidence="9 10" key="1">
    <citation type="submission" date="2018-06" db="EMBL/GenBank/DDBJ databases">
        <authorList>
            <person name="Strepis N."/>
        </authorList>
    </citation>
    <scope>NUCLEOTIDE SEQUENCE [LARGE SCALE GENOMIC DNA]</scope>
    <source>
        <strain evidence="9">LUCI</strain>
    </source>
</reference>
<dbReference type="Pfam" id="PF02397">
    <property type="entry name" value="Bac_transf"/>
    <property type="match status" value="1"/>
</dbReference>
<keyword evidence="3 9" id="KW-0808">Transferase</keyword>